<keyword evidence="3" id="KW-1185">Reference proteome</keyword>
<organism evidence="2 3">
    <name type="scientific">Neisseria oralis</name>
    <dbReference type="NCBI Taxonomy" id="1107316"/>
    <lineage>
        <taxon>Bacteria</taxon>
        <taxon>Pseudomonadati</taxon>
        <taxon>Pseudomonadota</taxon>
        <taxon>Betaproteobacteria</taxon>
        <taxon>Neisseriales</taxon>
        <taxon>Neisseriaceae</taxon>
        <taxon>Neisseria</taxon>
    </lineage>
</organism>
<feature type="chain" id="PRO_5047503900" description="Lipoprotein" evidence="1">
    <location>
        <begin position="26"/>
        <end position="141"/>
    </location>
</feature>
<reference evidence="2 3" key="1">
    <citation type="submission" date="2024-11" db="EMBL/GenBank/DDBJ databases">
        <authorList>
            <person name="Mikucki A.G."/>
            <person name="Kahler C.M."/>
        </authorList>
    </citation>
    <scope>NUCLEOTIDE SEQUENCE [LARGE SCALE GENOMIC DNA]</scope>
    <source>
        <strain evidence="2 3">EXNM717</strain>
    </source>
</reference>
<protein>
    <recommendedName>
        <fullName evidence="4">Lipoprotein</fullName>
    </recommendedName>
</protein>
<evidence type="ECO:0000313" key="3">
    <source>
        <dbReference type="Proteomes" id="UP001621964"/>
    </source>
</evidence>
<keyword evidence="1" id="KW-0732">Signal</keyword>
<proteinExistence type="predicted"/>
<accession>A0ABW8Q4W6</accession>
<evidence type="ECO:0000313" key="2">
    <source>
        <dbReference type="EMBL" id="MFK7642615.1"/>
    </source>
</evidence>
<evidence type="ECO:0008006" key="4">
    <source>
        <dbReference type="Google" id="ProtNLM"/>
    </source>
</evidence>
<evidence type="ECO:0000256" key="1">
    <source>
        <dbReference type="SAM" id="SignalP"/>
    </source>
</evidence>
<dbReference type="Proteomes" id="UP001621964">
    <property type="component" value="Unassembled WGS sequence"/>
</dbReference>
<feature type="signal peptide" evidence="1">
    <location>
        <begin position="1"/>
        <end position="25"/>
    </location>
</feature>
<gene>
    <name evidence="2" type="ORF">ACI43T_08945</name>
</gene>
<dbReference type="Gene3D" id="3.55.50.70">
    <property type="match status" value="1"/>
</dbReference>
<comment type="caution">
    <text evidence="2">The sequence shown here is derived from an EMBL/GenBank/DDBJ whole genome shotgun (WGS) entry which is preliminary data.</text>
</comment>
<dbReference type="RefSeq" id="WP_009175086.1">
    <property type="nucleotide sequence ID" value="NZ_JBJGEB010000008.1"/>
</dbReference>
<name>A0ABW8Q4W6_9NEIS</name>
<dbReference type="PROSITE" id="PS51257">
    <property type="entry name" value="PROKAR_LIPOPROTEIN"/>
    <property type="match status" value="1"/>
</dbReference>
<dbReference type="EMBL" id="JBJGEB010000008">
    <property type="protein sequence ID" value="MFK7642615.1"/>
    <property type="molecule type" value="Genomic_DNA"/>
</dbReference>
<sequence>MFFKKYFLGILICSVLLGCNSTPPAKDFSNNWSPVNKFTDKITEIPLHHKYTYRVMAIDKTLKSLLNRWAEDSKLSVEYGSCYDYTLPKAAEKINAVELNKALEELNRIYSAKHVVVSVRKGSLVVETVANAAGYIDTSCF</sequence>